<reference evidence="1 2" key="1">
    <citation type="journal article" date="2016" name="Int. J. Syst. Evol. Microbiol.">
        <title>Oceanobacillus halophilus sp. nov., a novel moderately halophilic bacterium from a hypersaline lake.</title>
        <authorList>
            <person name="Amoozegar M.A."/>
            <person name="Bagheri M."/>
            <person name="Makhdoumi A."/>
            <person name="Nikou M.M."/>
            <person name="Fazeli S.A.S."/>
            <person name="Schumann P."/>
            <person name="Sproer C."/>
            <person name="Sanchez-Porro C."/>
            <person name="Ventosa A."/>
        </authorList>
    </citation>
    <scope>NUCLEOTIDE SEQUENCE [LARGE SCALE GENOMIC DNA]</scope>
    <source>
        <strain evidence="1 2">DSM 23996</strain>
    </source>
</reference>
<evidence type="ECO:0000313" key="1">
    <source>
        <dbReference type="EMBL" id="RKQ33969.1"/>
    </source>
</evidence>
<dbReference type="RefSeq" id="WP_121204083.1">
    <property type="nucleotide sequence ID" value="NZ_RBZP01000005.1"/>
</dbReference>
<accession>A0A495A3N2</accession>
<comment type="caution">
    <text evidence="1">The sequence shown here is derived from an EMBL/GenBank/DDBJ whole genome shotgun (WGS) entry which is preliminary data.</text>
</comment>
<organism evidence="1 2">
    <name type="scientific">Oceanobacillus halophilus</name>
    <dbReference type="NCBI Taxonomy" id="930130"/>
    <lineage>
        <taxon>Bacteria</taxon>
        <taxon>Bacillati</taxon>
        <taxon>Bacillota</taxon>
        <taxon>Bacilli</taxon>
        <taxon>Bacillales</taxon>
        <taxon>Bacillaceae</taxon>
        <taxon>Oceanobacillus</taxon>
    </lineage>
</organism>
<dbReference type="OrthoDB" id="2862096at2"/>
<proteinExistence type="predicted"/>
<gene>
    <name evidence="1" type="ORF">D8M06_09105</name>
</gene>
<dbReference type="AlphaFoldDB" id="A0A495A3N2"/>
<keyword evidence="2" id="KW-1185">Reference proteome</keyword>
<evidence type="ECO:0000313" key="2">
    <source>
        <dbReference type="Proteomes" id="UP000269301"/>
    </source>
</evidence>
<dbReference type="Proteomes" id="UP000269301">
    <property type="component" value="Unassembled WGS sequence"/>
</dbReference>
<name>A0A495A3N2_9BACI</name>
<sequence length="117" mass="13628">MNYTFNGKKSTFQNDTAEATILFKKVDESSVAIDVTMKHYATDTIATYQKDIVLKEDGTIHHYPIKNYEVEGKIVGKNNTTKKYFTHILGEEGYQEFRKKFLKEYALRKEMELSCIL</sequence>
<protein>
    <submittedName>
        <fullName evidence="1">Uncharacterized protein</fullName>
    </submittedName>
</protein>
<dbReference type="EMBL" id="RBZP01000005">
    <property type="protein sequence ID" value="RKQ33969.1"/>
    <property type="molecule type" value="Genomic_DNA"/>
</dbReference>